<dbReference type="Proteomes" id="UP000062160">
    <property type="component" value="Unassembled WGS sequence"/>
</dbReference>
<keyword evidence="4" id="KW-0762">Sugar transport</keyword>
<protein>
    <submittedName>
        <fullName evidence="11">PTS system, N-acetylgalactosamine-specific IIB component</fullName>
    </submittedName>
</protein>
<dbReference type="Gene3D" id="3.40.35.10">
    <property type="entry name" value="Phosphotransferase system, sorbose subfamily IIB component"/>
    <property type="match status" value="1"/>
</dbReference>
<evidence type="ECO:0000256" key="4">
    <source>
        <dbReference type="ARBA" id="ARBA00022597"/>
    </source>
</evidence>
<dbReference type="NCBIfam" id="NF008508">
    <property type="entry name" value="PRK11425.1"/>
    <property type="match status" value="1"/>
</dbReference>
<accession>A0A0U9HIM7</accession>
<feature type="modified residue" description="N6-acetyllysine" evidence="9">
    <location>
        <position position="71"/>
    </location>
</feature>
<keyword evidence="7" id="KW-0418">Kinase</keyword>
<feature type="domain" description="PTS EIIB type-4" evidence="10">
    <location>
        <begin position="1"/>
        <end position="159"/>
    </location>
</feature>
<keyword evidence="3" id="KW-0963">Cytoplasm</keyword>
<feature type="active site" description="Pros-phosphohistidine intermediate; for EIIB activity" evidence="8">
    <location>
        <position position="14"/>
    </location>
</feature>
<evidence type="ECO:0000256" key="6">
    <source>
        <dbReference type="ARBA" id="ARBA00022683"/>
    </source>
</evidence>
<dbReference type="OrthoDB" id="9788818at2"/>
<evidence type="ECO:0000256" key="8">
    <source>
        <dbReference type="PIRSR" id="PIRSR618455-1"/>
    </source>
</evidence>
<dbReference type="AlphaFoldDB" id="A0A0U9HIM7"/>
<evidence type="ECO:0000313" key="12">
    <source>
        <dbReference type="Proteomes" id="UP000062160"/>
    </source>
</evidence>
<name>A0A0U9HIM7_9FIRM</name>
<dbReference type="NCBIfam" id="NF007288">
    <property type="entry name" value="PRK09756.1"/>
    <property type="match status" value="1"/>
</dbReference>
<evidence type="ECO:0000259" key="10">
    <source>
        <dbReference type="PROSITE" id="PS51101"/>
    </source>
</evidence>
<dbReference type="GO" id="GO:0008982">
    <property type="term" value="F:protein-N(PI)-phosphohistidine-sugar phosphotransferase activity"/>
    <property type="evidence" value="ECO:0007669"/>
    <property type="project" value="InterPro"/>
</dbReference>
<dbReference type="CDD" id="cd00001">
    <property type="entry name" value="PTS_IIB_man"/>
    <property type="match status" value="1"/>
</dbReference>
<keyword evidence="2" id="KW-0813">Transport</keyword>
<dbReference type="STRING" id="224999.GCA_001485475_02049"/>
<dbReference type="EMBL" id="DF977003">
    <property type="protein sequence ID" value="GAQ26011.1"/>
    <property type="molecule type" value="Genomic_DNA"/>
</dbReference>
<dbReference type="GO" id="GO:0005737">
    <property type="term" value="C:cytoplasm"/>
    <property type="evidence" value="ECO:0007669"/>
    <property type="project" value="UniProtKB-SubCell"/>
</dbReference>
<evidence type="ECO:0000256" key="2">
    <source>
        <dbReference type="ARBA" id="ARBA00022448"/>
    </source>
</evidence>
<dbReference type="RefSeq" id="WP_059033724.1">
    <property type="nucleotide sequence ID" value="NZ_BSDN01000007.1"/>
</dbReference>
<evidence type="ECO:0000313" key="11">
    <source>
        <dbReference type="EMBL" id="GAQ26011.1"/>
    </source>
</evidence>
<dbReference type="InterPro" id="IPR018455">
    <property type="entry name" value="PTS_IIB_sorbose-sp_subgr"/>
</dbReference>
<organism evidence="11">
    <name type="scientific">Tepidanaerobacter syntrophicus</name>
    <dbReference type="NCBI Taxonomy" id="224999"/>
    <lineage>
        <taxon>Bacteria</taxon>
        <taxon>Bacillati</taxon>
        <taxon>Bacillota</taxon>
        <taxon>Clostridia</taxon>
        <taxon>Thermosediminibacterales</taxon>
        <taxon>Tepidanaerobacteraceae</taxon>
        <taxon>Tepidanaerobacter</taxon>
    </lineage>
</organism>
<keyword evidence="5" id="KW-0808">Transferase</keyword>
<gene>
    <name evidence="11" type="ORF">TSYNT_9265</name>
</gene>
<dbReference type="InterPro" id="IPR004720">
    <property type="entry name" value="PTS_IIB_sorbose-sp"/>
</dbReference>
<keyword evidence="12" id="KW-1185">Reference proteome</keyword>
<dbReference type="GO" id="GO:0016301">
    <property type="term" value="F:kinase activity"/>
    <property type="evidence" value="ECO:0007669"/>
    <property type="project" value="UniProtKB-KW"/>
</dbReference>
<dbReference type="SUPFAM" id="SSF52728">
    <property type="entry name" value="PTS IIb component"/>
    <property type="match status" value="1"/>
</dbReference>
<dbReference type="InterPro" id="IPR036667">
    <property type="entry name" value="PTS_IIB_sorbose-sp_sf"/>
</dbReference>
<evidence type="ECO:0000256" key="7">
    <source>
        <dbReference type="ARBA" id="ARBA00022777"/>
    </source>
</evidence>
<feature type="modified residue" description="Phosphohistidine; by EIIA" evidence="9">
    <location>
        <position position="14"/>
    </location>
</feature>
<reference evidence="11" key="1">
    <citation type="journal article" date="2016" name="Genome Announc.">
        <title>Draft Genome Sequence of the Syntrophic Lactate-Degrading Bacterium Tepidanaerobacter syntrophicus JLT.</title>
        <authorList>
            <person name="Matsuura N."/>
            <person name="Ohashi A."/>
            <person name="Tourlousse D.M."/>
            <person name="Sekiguchi Y."/>
        </authorList>
    </citation>
    <scope>NUCLEOTIDE SEQUENCE [LARGE SCALE GENOMIC DNA]</scope>
    <source>
        <strain evidence="11">JL</strain>
    </source>
</reference>
<comment type="subcellular location">
    <subcellularLocation>
        <location evidence="1">Cytoplasm</location>
    </subcellularLocation>
</comment>
<proteinExistence type="predicted"/>
<sequence>MNIVLTRIDNRLIHGQVAVTWCHHTNANLIVVVNDKVAKDEIRKNIMNMAVPPGVGVRYFTVDEAVLKLPKASPKQFIMLVVETPQDVLRLVEAGIPIKTVNVGNMHYSEGKVQISSTVSVSQDDIDTFKKLTSKGVKCIIQRVPTEKGVDIEELINNL</sequence>
<dbReference type="PROSITE" id="PS51101">
    <property type="entry name" value="PTS_EIIB_TYPE_4"/>
    <property type="match status" value="1"/>
</dbReference>
<dbReference type="GO" id="GO:0009401">
    <property type="term" value="P:phosphoenolpyruvate-dependent sugar phosphotransferase system"/>
    <property type="evidence" value="ECO:0007669"/>
    <property type="project" value="UniProtKB-KW"/>
</dbReference>
<dbReference type="Pfam" id="PF03830">
    <property type="entry name" value="PTSIIB_sorb"/>
    <property type="match status" value="1"/>
</dbReference>
<evidence type="ECO:0000256" key="5">
    <source>
        <dbReference type="ARBA" id="ARBA00022679"/>
    </source>
</evidence>
<evidence type="ECO:0000256" key="3">
    <source>
        <dbReference type="ARBA" id="ARBA00022490"/>
    </source>
</evidence>
<evidence type="ECO:0000256" key="9">
    <source>
        <dbReference type="PIRSR" id="PIRSR618455-2"/>
    </source>
</evidence>
<dbReference type="NCBIfam" id="TIGR00854">
    <property type="entry name" value="pts-sorbose"/>
    <property type="match status" value="1"/>
</dbReference>
<keyword evidence="6" id="KW-0598">Phosphotransferase system</keyword>
<evidence type="ECO:0000256" key="1">
    <source>
        <dbReference type="ARBA" id="ARBA00004496"/>
    </source>
</evidence>